<dbReference type="GO" id="GO:0071972">
    <property type="term" value="F:peptidoglycan L,D-transpeptidase activity"/>
    <property type="evidence" value="ECO:0007669"/>
    <property type="project" value="TreeGrafter"/>
</dbReference>
<dbReference type="Gene3D" id="3.40.710.10">
    <property type="entry name" value="DD-peptidase/beta-lactamase superfamily"/>
    <property type="match status" value="1"/>
</dbReference>
<keyword evidence="3" id="KW-1003">Cell membrane</keyword>
<evidence type="ECO:0000256" key="10">
    <source>
        <dbReference type="ARBA" id="ARBA00022989"/>
    </source>
</evidence>
<dbReference type="PANTHER" id="PTHR30627">
    <property type="entry name" value="PEPTIDOGLYCAN D,D-TRANSPEPTIDASE"/>
    <property type="match status" value="1"/>
</dbReference>
<feature type="transmembrane region" description="Helical" evidence="13">
    <location>
        <begin position="59"/>
        <end position="77"/>
    </location>
</feature>
<keyword evidence="4" id="KW-0997">Cell inner membrane</keyword>
<keyword evidence="7" id="KW-0378">Hydrolase</keyword>
<evidence type="ECO:0000256" key="9">
    <source>
        <dbReference type="ARBA" id="ARBA00022984"/>
    </source>
</evidence>
<accession>A0A2M7XFB2</accession>
<name>A0A2M7XFB2_9BACT</name>
<reference evidence="17" key="1">
    <citation type="submission" date="2017-09" db="EMBL/GenBank/DDBJ databases">
        <title>Depth-based differentiation of microbial function through sediment-hosted aquifers and enrichment of novel symbionts in the deep terrestrial subsurface.</title>
        <authorList>
            <person name="Probst A.J."/>
            <person name="Ladd B."/>
            <person name="Jarett J.K."/>
            <person name="Geller-Mcgrath D.E."/>
            <person name="Sieber C.M.K."/>
            <person name="Emerson J.B."/>
            <person name="Anantharaman K."/>
            <person name="Thomas B.C."/>
            <person name="Malmstrom R."/>
            <person name="Stieglmeier M."/>
            <person name="Klingl A."/>
            <person name="Woyke T."/>
            <person name="Ryan C.M."/>
            <person name="Banfield J.F."/>
        </authorList>
    </citation>
    <scope>NUCLEOTIDE SEQUENCE [LARGE SCALE GENOMIC DNA]</scope>
</reference>
<evidence type="ECO:0000256" key="3">
    <source>
        <dbReference type="ARBA" id="ARBA00022475"/>
    </source>
</evidence>
<dbReference type="GO" id="GO:0005886">
    <property type="term" value="C:plasma membrane"/>
    <property type="evidence" value="ECO:0007669"/>
    <property type="project" value="UniProtKB-SubCell"/>
</dbReference>
<dbReference type="SUPFAM" id="SSF56601">
    <property type="entry name" value="beta-lactamase/transpeptidase-like"/>
    <property type="match status" value="1"/>
</dbReference>
<keyword evidence="5" id="KW-0645">Protease</keyword>
<proteinExistence type="predicted"/>
<evidence type="ECO:0000256" key="8">
    <source>
        <dbReference type="ARBA" id="ARBA00022960"/>
    </source>
</evidence>
<dbReference type="InterPro" id="IPR036138">
    <property type="entry name" value="PBP_dimer_sf"/>
</dbReference>
<dbReference type="EMBL" id="PFWT01000009">
    <property type="protein sequence ID" value="PJA46548.1"/>
    <property type="molecule type" value="Genomic_DNA"/>
</dbReference>
<evidence type="ECO:0000256" key="5">
    <source>
        <dbReference type="ARBA" id="ARBA00022670"/>
    </source>
</evidence>
<evidence type="ECO:0000256" key="11">
    <source>
        <dbReference type="ARBA" id="ARBA00023136"/>
    </source>
</evidence>
<evidence type="ECO:0000256" key="4">
    <source>
        <dbReference type="ARBA" id="ARBA00022519"/>
    </source>
</evidence>
<dbReference type="GO" id="GO:0006508">
    <property type="term" value="P:proteolysis"/>
    <property type="evidence" value="ECO:0007669"/>
    <property type="project" value="UniProtKB-KW"/>
</dbReference>
<dbReference type="SUPFAM" id="SSF56519">
    <property type="entry name" value="Penicillin binding protein dimerisation domain"/>
    <property type="match status" value="1"/>
</dbReference>
<dbReference type="Pfam" id="PF00905">
    <property type="entry name" value="Transpeptidase"/>
    <property type="match status" value="1"/>
</dbReference>
<keyword evidence="12" id="KW-0961">Cell wall biogenesis/degradation</keyword>
<evidence type="ECO:0000256" key="13">
    <source>
        <dbReference type="SAM" id="Phobius"/>
    </source>
</evidence>
<comment type="subcellular location">
    <subcellularLocation>
        <location evidence="2">Cell membrane</location>
    </subcellularLocation>
    <subcellularLocation>
        <location evidence="1">Membrane</location>
        <topology evidence="1">Single-pass membrane protein</topology>
    </subcellularLocation>
</comment>
<keyword evidence="6 13" id="KW-0812">Transmembrane</keyword>
<dbReference type="Gene3D" id="3.90.1310.10">
    <property type="entry name" value="Penicillin-binding protein 2a (Domain 2)"/>
    <property type="match status" value="1"/>
</dbReference>
<dbReference type="GO" id="GO:0071555">
    <property type="term" value="P:cell wall organization"/>
    <property type="evidence" value="ECO:0007669"/>
    <property type="project" value="UniProtKB-KW"/>
</dbReference>
<evidence type="ECO:0000256" key="7">
    <source>
        <dbReference type="ARBA" id="ARBA00022801"/>
    </source>
</evidence>
<sequence>MFLNRKNGESQLFPLQHGNDLDVVTPGRDDAFFEEAFAGHKKSADEQNRSFIGSIIPSGRYLGGAIILISAFAILLLRTGTMQIWHGNDYRALADNNRFKHRVLPAERGIIYDRNGKILAKNEPTFRITASKALLPQKSEDLLLMLNELSTIIDFDREPIITLVNNIKIRDEDLLVSEDVTYNEAMLFASKRNDFPGVDLELGTRRSYVTNHIPSLSLVMGYTAAMNEREYTEVKDQNYRKFDHIGKQGLEAEYETSLRGTYGEEVVEVNALGKTERIVSKINPVNGENLYLSLDSELQSYIEKVLTEALEGQTAEKASVIAMDPTTGEVLAMVSWPSYDANLFTYGIDNESYQALINDERLPMFPRAYAGEFPSGSTIKMAHGAAALMEGIITDQTSFLSTGGLRVGPWFFPDWRSAGHGQTNIYWAIADSVNTFFYTIAGGTETFDGLGIEKLMQYDKLFGFGEKTGLDVPGEATGFLPSQDWKLETKDEPWYIGDTYHVAIGQGDFLATPLQIARSTALFANGGILVTPHFNSKEAIEAVRVVPEDVAQIVKKAMRFTVTAGSARSLQTVPIEVAGKTGTAQWSSVKPNHSWFTGFAPYSNPEIVLTVLVEEGADGSSHLSIPISNKIFTWWAENRETQATTSEP</sequence>
<dbReference type="InterPro" id="IPR001460">
    <property type="entry name" value="PCN-bd_Tpept"/>
</dbReference>
<dbReference type="InterPro" id="IPR005311">
    <property type="entry name" value="PBP_dimer"/>
</dbReference>
<dbReference type="Proteomes" id="UP000231263">
    <property type="component" value="Unassembled WGS sequence"/>
</dbReference>
<dbReference type="Gene3D" id="3.30.1390.30">
    <property type="entry name" value="Penicillin-binding protein 2a, domain 3"/>
    <property type="match status" value="1"/>
</dbReference>
<evidence type="ECO:0000313" key="17">
    <source>
        <dbReference type="Proteomes" id="UP000231263"/>
    </source>
</evidence>
<dbReference type="PANTHER" id="PTHR30627:SF2">
    <property type="entry name" value="PEPTIDOGLYCAN D,D-TRANSPEPTIDASE MRDA"/>
    <property type="match status" value="1"/>
</dbReference>
<dbReference type="GO" id="GO:0009002">
    <property type="term" value="F:serine-type D-Ala-D-Ala carboxypeptidase activity"/>
    <property type="evidence" value="ECO:0007669"/>
    <property type="project" value="InterPro"/>
</dbReference>
<comment type="caution">
    <text evidence="16">The sequence shown here is derived from an EMBL/GenBank/DDBJ whole genome shotgun (WGS) entry which is preliminary data.</text>
</comment>
<keyword evidence="9" id="KW-0573">Peptidoglycan synthesis</keyword>
<organism evidence="16 17">
    <name type="scientific">Candidatus Uhrbacteria bacterium CG_4_9_14_3_um_filter_41_35</name>
    <dbReference type="NCBI Taxonomy" id="1975034"/>
    <lineage>
        <taxon>Bacteria</taxon>
        <taxon>Candidatus Uhriibacteriota</taxon>
    </lineage>
</organism>
<keyword evidence="8" id="KW-0133">Cell shape</keyword>
<dbReference type="GO" id="GO:0008360">
    <property type="term" value="P:regulation of cell shape"/>
    <property type="evidence" value="ECO:0007669"/>
    <property type="project" value="UniProtKB-KW"/>
</dbReference>
<evidence type="ECO:0000259" key="14">
    <source>
        <dbReference type="Pfam" id="PF00905"/>
    </source>
</evidence>
<evidence type="ECO:0000256" key="1">
    <source>
        <dbReference type="ARBA" id="ARBA00004167"/>
    </source>
</evidence>
<feature type="domain" description="Penicillin-binding protein dimerisation" evidence="15">
    <location>
        <begin position="104"/>
        <end position="275"/>
    </location>
</feature>
<evidence type="ECO:0000256" key="2">
    <source>
        <dbReference type="ARBA" id="ARBA00004236"/>
    </source>
</evidence>
<evidence type="ECO:0000259" key="15">
    <source>
        <dbReference type="Pfam" id="PF03717"/>
    </source>
</evidence>
<evidence type="ECO:0000256" key="6">
    <source>
        <dbReference type="ARBA" id="ARBA00022692"/>
    </source>
</evidence>
<keyword evidence="11 13" id="KW-0472">Membrane</keyword>
<protein>
    <submittedName>
        <fullName evidence="16">Penicillin-binding protein 2</fullName>
    </submittedName>
</protein>
<dbReference type="AlphaFoldDB" id="A0A2M7XFB2"/>
<dbReference type="NCBIfam" id="TIGR03423">
    <property type="entry name" value="pbp2_mrdA"/>
    <property type="match status" value="1"/>
</dbReference>
<keyword evidence="10 13" id="KW-1133">Transmembrane helix</keyword>
<feature type="domain" description="Penicillin-binding protein transpeptidase" evidence="14">
    <location>
        <begin position="319"/>
        <end position="632"/>
    </location>
</feature>
<dbReference type="InterPro" id="IPR012338">
    <property type="entry name" value="Beta-lactam/transpept-like"/>
</dbReference>
<evidence type="ECO:0000256" key="12">
    <source>
        <dbReference type="ARBA" id="ARBA00023316"/>
    </source>
</evidence>
<dbReference type="GO" id="GO:0009252">
    <property type="term" value="P:peptidoglycan biosynthetic process"/>
    <property type="evidence" value="ECO:0007669"/>
    <property type="project" value="UniProtKB-KW"/>
</dbReference>
<gene>
    <name evidence="16" type="primary">mrdA</name>
    <name evidence="16" type="ORF">CO173_02160</name>
</gene>
<evidence type="ECO:0000313" key="16">
    <source>
        <dbReference type="EMBL" id="PJA46548.1"/>
    </source>
</evidence>
<dbReference type="Pfam" id="PF03717">
    <property type="entry name" value="PBP_dimer"/>
    <property type="match status" value="1"/>
</dbReference>
<dbReference type="GO" id="GO:0008658">
    <property type="term" value="F:penicillin binding"/>
    <property type="evidence" value="ECO:0007669"/>
    <property type="project" value="InterPro"/>
</dbReference>
<dbReference type="InterPro" id="IPR017790">
    <property type="entry name" value="Penicillin-binding_protein_2"/>
</dbReference>
<dbReference type="InterPro" id="IPR050515">
    <property type="entry name" value="Beta-lactam/transpept"/>
</dbReference>